<evidence type="ECO:0000313" key="4">
    <source>
        <dbReference type="Proteomes" id="UP001241747"/>
    </source>
</evidence>
<dbReference type="Pfam" id="PF13763">
    <property type="entry name" value="DUF4167"/>
    <property type="match status" value="1"/>
</dbReference>
<dbReference type="RefSeq" id="WP_237344859.1">
    <property type="nucleotide sequence ID" value="NZ_JABWGX010000006.1"/>
</dbReference>
<dbReference type="EMBL" id="JAUSVY010000001">
    <property type="protein sequence ID" value="MDQ0503824.1"/>
    <property type="molecule type" value="Genomic_DNA"/>
</dbReference>
<feature type="compositionally biased region" description="Basic and acidic residues" evidence="1">
    <location>
        <begin position="291"/>
        <end position="314"/>
    </location>
</feature>
<feature type="compositionally biased region" description="Basic and acidic residues" evidence="1">
    <location>
        <begin position="328"/>
        <end position="338"/>
    </location>
</feature>
<accession>A0ABU0L9L9</accession>
<keyword evidence="4" id="KW-1185">Reference proteome</keyword>
<dbReference type="InterPro" id="IPR025430">
    <property type="entry name" value="DUF4167"/>
</dbReference>
<proteinExistence type="predicted"/>
<feature type="compositionally biased region" description="Basic and acidic residues" evidence="1">
    <location>
        <begin position="159"/>
        <end position="272"/>
    </location>
</feature>
<feature type="domain" description="DUF4167" evidence="2">
    <location>
        <begin position="49"/>
        <end position="120"/>
    </location>
</feature>
<name>A0ABU0L9L9_XANAG</name>
<feature type="compositionally biased region" description="Acidic residues" evidence="1">
    <location>
        <begin position="339"/>
        <end position="349"/>
    </location>
</feature>
<comment type="caution">
    <text evidence="3">The sequence shown here is derived from an EMBL/GenBank/DDBJ whole genome shotgun (WGS) entry which is preliminary data.</text>
</comment>
<sequence>MRTLPPIFAHHDFRTRRDHHIHGDARRHWGGFHAARIEKIQMRNGQQKRMRGRNNRRGSNPLTRVYESNGPDVKVRGTAHHITEKYQQLARDAQSSGDPVAAENYLQHAEHYLRLIASLQGQFTPQLGFGRDDDMDDEDMDDVGGLDAPQPFSRQEQYAPRETREPREAREARDGREQRESREPREPRDTREPREAREPRDTRESRDSREPRDTRESRDTREPREGREPREAREPRAEGRTSREGRNFRRTREEEGAEPREYRASRTPREDAGEGAGYAPAPAPRPARSSRSRDEAEAAPRAPRAERAEEDHDIGLPAFITGTPAVTKEVRVEPKAEGEEPMAADDATDAGDGRVTRRRRRFRTRAERAEETGAGDAPAPEQQVLFGE</sequence>
<feature type="region of interest" description="Disordered" evidence="1">
    <location>
        <begin position="43"/>
        <end position="62"/>
    </location>
</feature>
<protein>
    <recommendedName>
        <fullName evidence="2">DUF4167 domain-containing protein</fullName>
    </recommendedName>
</protein>
<dbReference type="Proteomes" id="UP001241747">
    <property type="component" value="Unassembled WGS sequence"/>
</dbReference>
<feature type="region of interest" description="Disordered" evidence="1">
    <location>
        <begin position="127"/>
        <end position="388"/>
    </location>
</feature>
<evidence type="ECO:0000313" key="3">
    <source>
        <dbReference type="EMBL" id="MDQ0503824.1"/>
    </source>
</evidence>
<feature type="compositionally biased region" description="Basic residues" evidence="1">
    <location>
        <begin position="46"/>
        <end position="56"/>
    </location>
</feature>
<feature type="compositionally biased region" description="Acidic residues" evidence="1">
    <location>
        <begin position="133"/>
        <end position="144"/>
    </location>
</feature>
<evidence type="ECO:0000259" key="2">
    <source>
        <dbReference type="Pfam" id="PF13763"/>
    </source>
</evidence>
<organism evidence="3 4">
    <name type="scientific">Xanthobacter agilis</name>
    <dbReference type="NCBI Taxonomy" id="47492"/>
    <lineage>
        <taxon>Bacteria</taxon>
        <taxon>Pseudomonadati</taxon>
        <taxon>Pseudomonadota</taxon>
        <taxon>Alphaproteobacteria</taxon>
        <taxon>Hyphomicrobiales</taxon>
        <taxon>Xanthobacteraceae</taxon>
        <taxon>Xanthobacter</taxon>
    </lineage>
</organism>
<gene>
    <name evidence="3" type="ORF">QOZ94_000594</name>
</gene>
<evidence type="ECO:0000256" key="1">
    <source>
        <dbReference type="SAM" id="MobiDB-lite"/>
    </source>
</evidence>
<reference evidence="3 4" key="1">
    <citation type="submission" date="2023-07" db="EMBL/GenBank/DDBJ databases">
        <title>Genomic Encyclopedia of Type Strains, Phase IV (KMG-IV): sequencing the most valuable type-strain genomes for metagenomic binning, comparative biology and taxonomic classification.</title>
        <authorList>
            <person name="Goeker M."/>
        </authorList>
    </citation>
    <scope>NUCLEOTIDE SEQUENCE [LARGE SCALE GENOMIC DNA]</scope>
    <source>
        <strain evidence="3 4">DSM 3770</strain>
    </source>
</reference>